<keyword evidence="5" id="KW-1185">Reference proteome</keyword>
<dbReference type="Pfam" id="PF24883">
    <property type="entry name" value="NPHP3_N"/>
    <property type="match status" value="1"/>
</dbReference>
<feature type="compositionally biased region" description="Polar residues" evidence="2">
    <location>
        <begin position="48"/>
        <end position="57"/>
    </location>
</feature>
<accession>A0ABR2Z9G0</accession>
<sequence length="269" mass="29615">MENTQTGSGTQNNHHAQVQYINYGGDQNIAGGETVDLGRHFLRTFTTAAANRESPASRSAEDDTEQSDTLAAHQSLWYAVSEIGASHTHKQQIERGNCLPGTRERALEDIREWGLAGDQDTPICLLTGPVGVGKSTIAMTVAKSWEEEKEGLLVSSFFFLRSDPKRNNPSALAPTMAHGLVSTTPLLRKHIEDRISKDPTVLEAGLETQLRELVFDPLTIYKELLDLFSSGRKIPRIAIIDGLDECGDEETQLRILSAIRVLDTGSIRY</sequence>
<name>A0ABR2Z9G0_9AGAR</name>
<feature type="domain" description="Nephrocystin 3-like N-terminal" evidence="3">
    <location>
        <begin position="108"/>
        <end position="259"/>
    </location>
</feature>
<dbReference type="Gene3D" id="3.40.50.300">
    <property type="entry name" value="P-loop containing nucleotide triphosphate hydrolases"/>
    <property type="match status" value="1"/>
</dbReference>
<evidence type="ECO:0000259" key="3">
    <source>
        <dbReference type="Pfam" id="PF24883"/>
    </source>
</evidence>
<dbReference type="EMBL" id="JBBXMP010000409">
    <property type="protein sequence ID" value="KAL0057920.1"/>
    <property type="molecule type" value="Genomic_DNA"/>
</dbReference>
<keyword evidence="1" id="KW-0677">Repeat</keyword>
<evidence type="ECO:0000256" key="2">
    <source>
        <dbReference type="SAM" id="MobiDB-lite"/>
    </source>
</evidence>
<protein>
    <recommendedName>
        <fullName evidence="3">Nephrocystin 3-like N-terminal domain-containing protein</fullName>
    </recommendedName>
</protein>
<proteinExistence type="predicted"/>
<evidence type="ECO:0000256" key="1">
    <source>
        <dbReference type="ARBA" id="ARBA00022737"/>
    </source>
</evidence>
<evidence type="ECO:0000313" key="4">
    <source>
        <dbReference type="EMBL" id="KAL0057920.1"/>
    </source>
</evidence>
<dbReference type="InterPro" id="IPR027417">
    <property type="entry name" value="P-loop_NTPase"/>
</dbReference>
<feature type="region of interest" description="Disordered" evidence="2">
    <location>
        <begin position="48"/>
        <end position="68"/>
    </location>
</feature>
<dbReference type="Proteomes" id="UP001437256">
    <property type="component" value="Unassembled WGS sequence"/>
</dbReference>
<dbReference type="SUPFAM" id="SSF52540">
    <property type="entry name" value="P-loop containing nucleoside triphosphate hydrolases"/>
    <property type="match status" value="1"/>
</dbReference>
<dbReference type="InterPro" id="IPR056884">
    <property type="entry name" value="NPHP3-like_N"/>
</dbReference>
<organism evidence="4 5">
    <name type="scientific">Marasmius tenuissimus</name>
    <dbReference type="NCBI Taxonomy" id="585030"/>
    <lineage>
        <taxon>Eukaryota</taxon>
        <taxon>Fungi</taxon>
        <taxon>Dikarya</taxon>
        <taxon>Basidiomycota</taxon>
        <taxon>Agaricomycotina</taxon>
        <taxon>Agaricomycetes</taxon>
        <taxon>Agaricomycetidae</taxon>
        <taxon>Agaricales</taxon>
        <taxon>Marasmiineae</taxon>
        <taxon>Marasmiaceae</taxon>
        <taxon>Marasmius</taxon>
    </lineage>
</organism>
<evidence type="ECO:0000313" key="5">
    <source>
        <dbReference type="Proteomes" id="UP001437256"/>
    </source>
</evidence>
<reference evidence="4 5" key="1">
    <citation type="submission" date="2024-05" db="EMBL/GenBank/DDBJ databases">
        <title>A draft genome resource for the thread blight pathogen Marasmius tenuissimus strain MS-2.</title>
        <authorList>
            <person name="Yulfo-Soto G.E."/>
            <person name="Baruah I.K."/>
            <person name="Amoako-Attah I."/>
            <person name="Bukari Y."/>
            <person name="Meinhardt L.W."/>
            <person name="Bailey B.A."/>
            <person name="Cohen S.P."/>
        </authorList>
    </citation>
    <scope>NUCLEOTIDE SEQUENCE [LARGE SCALE GENOMIC DNA]</scope>
    <source>
        <strain evidence="4 5">MS-2</strain>
    </source>
</reference>
<gene>
    <name evidence="4" type="ORF">AAF712_015424</name>
</gene>
<comment type="caution">
    <text evidence="4">The sequence shown here is derived from an EMBL/GenBank/DDBJ whole genome shotgun (WGS) entry which is preliminary data.</text>
</comment>